<evidence type="ECO:0000313" key="2">
    <source>
        <dbReference type="EMBL" id="KUI64559.1"/>
    </source>
</evidence>
<organism evidence="2 3">
    <name type="scientific">Cytospora mali</name>
    <name type="common">Apple Valsa canker fungus</name>
    <name type="synonym">Valsa mali</name>
    <dbReference type="NCBI Taxonomy" id="578113"/>
    <lineage>
        <taxon>Eukaryota</taxon>
        <taxon>Fungi</taxon>
        <taxon>Dikarya</taxon>
        <taxon>Ascomycota</taxon>
        <taxon>Pezizomycotina</taxon>
        <taxon>Sordariomycetes</taxon>
        <taxon>Sordariomycetidae</taxon>
        <taxon>Diaporthales</taxon>
        <taxon>Cytosporaceae</taxon>
        <taxon>Cytospora</taxon>
    </lineage>
</organism>
<name>A0A194VK81_CYTMA</name>
<evidence type="ECO:0000256" key="1">
    <source>
        <dbReference type="SAM" id="MobiDB-lite"/>
    </source>
</evidence>
<dbReference type="AlphaFoldDB" id="A0A194VK81"/>
<sequence>MDLNSVRQGQGSGPTKPEDRPLVPPGTPGASSGPHRTVDDGVSGEAEGCEVYTNATFPVIVAPIPMRLHVVSPLLKAYEVDEGSSPAFSEAGGVSFDGESCAEQQQNVPSPSNNGVDGSLESAEAQSIAEMNAMVSAPWSAIHSFESGELTCVEYSIRQEMSDNVLVPVRHERSSVATMSFQFHGIPHTAGPVAAAARDRDGDVAMANGSPMTAEDQAPGAVQETPYNPFPGRYHKCTSVTTSSQLLYVPQTGESVPVDVVPRMDVDGDVVMDEASTNYPVD</sequence>
<dbReference type="EMBL" id="CM003098">
    <property type="protein sequence ID" value="KUI64559.1"/>
    <property type="molecule type" value="Genomic_DNA"/>
</dbReference>
<feature type="region of interest" description="Disordered" evidence="1">
    <location>
        <begin position="86"/>
        <end position="119"/>
    </location>
</feature>
<evidence type="ECO:0000313" key="3">
    <source>
        <dbReference type="Proteomes" id="UP000078559"/>
    </source>
</evidence>
<reference evidence="2" key="1">
    <citation type="submission" date="2014-12" db="EMBL/GenBank/DDBJ databases">
        <title>Genome Sequence of Valsa Canker Pathogens Uncovers a Specific Adaption of Colonization on Woody Bark.</title>
        <authorList>
            <person name="Yin Z."/>
            <person name="Liu H."/>
            <person name="Gao X."/>
            <person name="Li Z."/>
            <person name="Song N."/>
            <person name="Ke X."/>
            <person name="Dai Q."/>
            <person name="Wu Y."/>
            <person name="Sun Y."/>
            <person name="Xu J.-R."/>
            <person name="Kang Z.K."/>
            <person name="Wang L."/>
            <person name="Huang L."/>
        </authorList>
    </citation>
    <scope>NUCLEOTIDE SEQUENCE [LARGE SCALE GENOMIC DNA]</scope>
    <source>
        <strain evidence="2">03-8</strain>
    </source>
</reference>
<gene>
    <name evidence="2" type="ORF">VM1G_00589</name>
</gene>
<feature type="region of interest" description="Disordered" evidence="1">
    <location>
        <begin position="1"/>
        <end position="44"/>
    </location>
</feature>
<keyword evidence="3" id="KW-1185">Reference proteome</keyword>
<dbReference type="Proteomes" id="UP000078559">
    <property type="component" value="Chromosome 1"/>
</dbReference>
<proteinExistence type="predicted"/>
<feature type="compositionally biased region" description="Polar residues" evidence="1">
    <location>
        <begin position="102"/>
        <end position="116"/>
    </location>
</feature>
<accession>A0A194VK81</accession>
<protein>
    <submittedName>
        <fullName evidence="2">Uncharacterized protein</fullName>
    </submittedName>
</protein>